<gene>
    <name evidence="1" type="ORF">MLD38_036732</name>
</gene>
<proteinExistence type="predicted"/>
<accession>A0ACB9LLA4</accession>
<evidence type="ECO:0000313" key="2">
    <source>
        <dbReference type="Proteomes" id="UP001057402"/>
    </source>
</evidence>
<comment type="caution">
    <text evidence="1">The sequence shown here is derived from an EMBL/GenBank/DDBJ whole genome shotgun (WGS) entry which is preliminary data.</text>
</comment>
<dbReference type="EMBL" id="CM042890">
    <property type="protein sequence ID" value="KAI4311868.1"/>
    <property type="molecule type" value="Genomic_DNA"/>
</dbReference>
<evidence type="ECO:0000313" key="1">
    <source>
        <dbReference type="EMBL" id="KAI4311868.1"/>
    </source>
</evidence>
<protein>
    <submittedName>
        <fullName evidence="1">Uncharacterized protein</fullName>
    </submittedName>
</protein>
<organism evidence="1 2">
    <name type="scientific">Melastoma candidum</name>
    <dbReference type="NCBI Taxonomy" id="119954"/>
    <lineage>
        <taxon>Eukaryota</taxon>
        <taxon>Viridiplantae</taxon>
        <taxon>Streptophyta</taxon>
        <taxon>Embryophyta</taxon>
        <taxon>Tracheophyta</taxon>
        <taxon>Spermatophyta</taxon>
        <taxon>Magnoliopsida</taxon>
        <taxon>eudicotyledons</taxon>
        <taxon>Gunneridae</taxon>
        <taxon>Pentapetalae</taxon>
        <taxon>rosids</taxon>
        <taxon>malvids</taxon>
        <taxon>Myrtales</taxon>
        <taxon>Melastomataceae</taxon>
        <taxon>Melastomatoideae</taxon>
        <taxon>Melastomateae</taxon>
        <taxon>Melastoma</taxon>
    </lineage>
</organism>
<sequence>MSSTSSSSMAEADLKVTKMVIKVDLQCCKCYKKIKKVLCRYPQLRDQIYDEKDNRVFIRVVCCSPECIMEKIICKAGDTVESIEIMPDKPKEPEKPKPAEKPKEPEKPKPVEKPKDPPKREKPKVVTVEPPKEAANPRLQSLPSLPLRQRHRTPWYRDSRCCHRRNKSQCTLSGYAAAAAKGGPSYCRRGPTCHDGCGRPAYECRGTNKGYYMSSCDEYLSEENASGCRVM</sequence>
<reference evidence="2" key="1">
    <citation type="journal article" date="2023" name="Front. Plant Sci.">
        <title>Chromosomal-level genome assembly of Melastoma candidum provides insights into trichome evolution.</title>
        <authorList>
            <person name="Zhong Y."/>
            <person name="Wu W."/>
            <person name="Sun C."/>
            <person name="Zou P."/>
            <person name="Liu Y."/>
            <person name="Dai S."/>
            <person name="Zhou R."/>
        </authorList>
    </citation>
    <scope>NUCLEOTIDE SEQUENCE [LARGE SCALE GENOMIC DNA]</scope>
</reference>
<name>A0ACB9LLA4_9MYRT</name>
<dbReference type="Proteomes" id="UP001057402">
    <property type="component" value="Chromosome 11"/>
</dbReference>
<keyword evidence="2" id="KW-1185">Reference proteome</keyword>